<feature type="transmembrane region" description="Helical" evidence="1">
    <location>
        <begin position="158"/>
        <end position="180"/>
    </location>
</feature>
<dbReference type="Pfam" id="PF04307">
    <property type="entry name" value="YdjM"/>
    <property type="match status" value="1"/>
</dbReference>
<dbReference type="Proteomes" id="UP000218554">
    <property type="component" value="Chromosome"/>
</dbReference>
<sequence>MDSITQAVLGATLQGAMLGRWQGRKALLYGAALGTLPDLDVVIRYSDAVAAMTYHRGFSHSIFVLSALAVLLTLLIRRWRPNPDYSTQRLFIALWLVLVTHPLLDSFTSYGTQLFWPLQTPPIAWSSVFIIDPLYTLPLLLAVLAGLAFGLKDRTPRLPLAALALSSLYLAFSLGGKFMAEQRVADVLEREGIRPQAVFSSPTPFNTLLWRVVVLEGEDYHEALVSWFDQAPPVLERIPRGTDLARGLRDSPQHLRLAWFTHGILRYDRIDQALVVTDLRLGMTGFHPFRFILAEHRDGRWQPLAQARRWPTDRGDAERLKLLWQRVWQQDQAVPLASWAGLLRQ</sequence>
<keyword evidence="2" id="KW-0378">Hydrolase</keyword>
<dbReference type="RefSeq" id="WP_003450370.1">
    <property type="nucleotide sequence ID" value="NZ_AJMR01000110.1"/>
</dbReference>
<protein>
    <submittedName>
        <fullName evidence="2">Membrane-bound metal-dependent hydrolase</fullName>
    </submittedName>
</protein>
<dbReference type="KEGG" id="pfuw:KF707C_42840"/>
<dbReference type="InterPro" id="IPR007404">
    <property type="entry name" value="YdjM-like"/>
</dbReference>
<reference evidence="3" key="1">
    <citation type="submission" date="2015-05" db="EMBL/GenBank/DDBJ databases">
        <title>Draft genome sequencing of a biphenyl-degrading bacterium, Pseudomonas balearica KF707 (=NBRC110670).</title>
        <authorList>
            <person name="Kimura N."/>
            <person name="Hirose J."/>
            <person name="Watanabe T."/>
            <person name="Suenaga H."/>
            <person name="Fujihara H."/>
            <person name="Noguchi M."/>
            <person name="Hashimoto M."/>
            <person name="Shimodaira J."/>
            <person name="Tsuchikane K."/>
            <person name="Hosoyama A."/>
            <person name="Yamazoe A."/>
            <person name="Fujita N."/>
            <person name="Furukawa K."/>
        </authorList>
    </citation>
    <scope>NUCLEOTIDE SEQUENCE [LARGE SCALE GENOMIC DNA]</scope>
    <source>
        <strain evidence="3">DSM 10086 / NBRC 110670 / KF707</strain>
    </source>
</reference>
<dbReference type="InterPro" id="IPR053170">
    <property type="entry name" value="Transcription_regulator"/>
</dbReference>
<feature type="transmembrane region" description="Helical" evidence="1">
    <location>
        <begin position="88"/>
        <end position="104"/>
    </location>
</feature>
<keyword evidence="1" id="KW-1133">Transmembrane helix</keyword>
<evidence type="ECO:0000256" key="1">
    <source>
        <dbReference type="SAM" id="Phobius"/>
    </source>
</evidence>
<organism evidence="2 3">
    <name type="scientific">Metapseudomonas furukawaii</name>
    <name type="common">Pseudomonas furukawaii</name>
    <dbReference type="NCBI Taxonomy" id="1149133"/>
    <lineage>
        <taxon>Bacteria</taxon>
        <taxon>Pseudomonadati</taxon>
        <taxon>Pseudomonadota</taxon>
        <taxon>Gammaproteobacteria</taxon>
        <taxon>Pseudomonadales</taxon>
        <taxon>Pseudomonadaceae</taxon>
        <taxon>Metapseudomonas</taxon>
    </lineage>
</organism>
<dbReference type="GO" id="GO:0016787">
    <property type="term" value="F:hydrolase activity"/>
    <property type="evidence" value="ECO:0007669"/>
    <property type="project" value="UniProtKB-KW"/>
</dbReference>
<proteinExistence type="predicted"/>
<dbReference type="PANTHER" id="PTHR40031">
    <property type="entry name" value="HYPOTHETICAL MEMBRANE SPANNING PROTEIN"/>
    <property type="match status" value="1"/>
</dbReference>
<feature type="transmembrane region" description="Helical" evidence="1">
    <location>
        <begin position="57"/>
        <end position="76"/>
    </location>
</feature>
<evidence type="ECO:0000313" key="3">
    <source>
        <dbReference type="Proteomes" id="UP000218554"/>
    </source>
</evidence>
<keyword evidence="3" id="KW-1185">Reference proteome</keyword>
<accession>A0AAD1FH74</accession>
<dbReference type="EMBL" id="AP014862">
    <property type="protein sequence ID" value="BAU75972.1"/>
    <property type="molecule type" value="Genomic_DNA"/>
</dbReference>
<gene>
    <name evidence="2" type="ORF">KF707C_42840</name>
</gene>
<reference evidence="2 3" key="2">
    <citation type="journal article" date="2017" name="Int. J. Syst. Evol. Microbiol.">
        <title>Pseudomonas furukawaii sp. nov., a polychlorinated biphenyl-degrading bacterium isolated from biphenyl-contaminated soil in Japan.</title>
        <authorList>
            <person name="Kimura N."/>
            <person name="Watanabe T."/>
            <person name="Suenaga H."/>
            <person name="Fujihara H."/>
            <person name="Futagami T."/>
            <person name="Goto M."/>
            <person name="Hanada S."/>
            <person name="Hirose J."/>
        </authorList>
    </citation>
    <scope>NUCLEOTIDE SEQUENCE [LARGE SCALE GENOMIC DNA]</scope>
    <source>
        <strain evidence="3">DSM 10086 / NBRC 110670 / KF707</strain>
    </source>
</reference>
<evidence type="ECO:0000313" key="2">
    <source>
        <dbReference type="EMBL" id="BAU75972.1"/>
    </source>
</evidence>
<keyword evidence="1" id="KW-0472">Membrane</keyword>
<keyword evidence="1" id="KW-0812">Transmembrane</keyword>
<name>A0AAD1FH74_METFU</name>
<dbReference type="PANTHER" id="PTHR40031:SF1">
    <property type="entry name" value="MEMBRANE-BOUND METAL-DEPENDENT HYDROLASE"/>
    <property type="match status" value="1"/>
</dbReference>
<feature type="transmembrane region" description="Helical" evidence="1">
    <location>
        <begin position="124"/>
        <end position="151"/>
    </location>
</feature>
<dbReference type="AlphaFoldDB" id="A0AAD1FH74"/>